<evidence type="ECO:0000313" key="1">
    <source>
        <dbReference type="EMBL" id="BDG02203.1"/>
    </source>
</evidence>
<sequence>MPYDADQAPEPTAWLAEDERDRLEAVEAHHRGLASHARTPRPRLHAALHLVVENQLAAGDPPEVRRALERLLAGGLPRHEAIHAIGLVVADATSAAMDGRAFDPRVYGRELDALTVERWRALSRPE</sequence>
<proteinExistence type="predicted"/>
<dbReference type="InterPro" id="IPR014993">
    <property type="entry name" value="DUF1841"/>
</dbReference>
<protein>
    <recommendedName>
        <fullName evidence="3">DUF1841 family protein</fullName>
    </recommendedName>
</protein>
<evidence type="ECO:0000313" key="2">
    <source>
        <dbReference type="Proteomes" id="UP001162891"/>
    </source>
</evidence>
<dbReference type="Proteomes" id="UP001162891">
    <property type="component" value="Chromosome"/>
</dbReference>
<keyword evidence="2" id="KW-1185">Reference proteome</keyword>
<name>A0ABM7WRV0_9BACT</name>
<organism evidence="1 2">
    <name type="scientific">Anaeromyxobacter oryzae</name>
    <dbReference type="NCBI Taxonomy" id="2918170"/>
    <lineage>
        <taxon>Bacteria</taxon>
        <taxon>Pseudomonadati</taxon>
        <taxon>Myxococcota</taxon>
        <taxon>Myxococcia</taxon>
        <taxon>Myxococcales</taxon>
        <taxon>Cystobacterineae</taxon>
        <taxon>Anaeromyxobacteraceae</taxon>
        <taxon>Anaeromyxobacter</taxon>
    </lineage>
</organism>
<dbReference type="Pfam" id="PF08897">
    <property type="entry name" value="DUF1841"/>
    <property type="match status" value="1"/>
</dbReference>
<gene>
    <name evidence="1" type="ORF">AMOR_11990</name>
</gene>
<evidence type="ECO:0008006" key="3">
    <source>
        <dbReference type="Google" id="ProtNLM"/>
    </source>
</evidence>
<dbReference type="EMBL" id="AP025591">
    <property type="protein sequence ID" value="BDG02203.1"/>
    <property type="molecule type" value="Genomic_DNA"/>
</dbReference>
<accession>A0ABM7WRV0</accession>
<dbReference type="RefSeq" id="WP_248359617.1">
    <property type="nucleotide sequence ID" value="NZ_AP025591.1"/>
</dbReference>
<reference evidence="2" key="1">
    <citation type="journal article" date="2022" name="Int. J. Syst. Evol. Microbiol.">
        <title>Anaeromyxobacter oryzae sp. nov., Anaeromyxobacter diazotrophicus sp. nov. and Anaeromyxobacter paludicola sp. nov., isolated from paddy soils.</title>
        <authorList>
            <person name="Itoh H."/>
            <person name="Xu Z."/>
            <person name="Mise K."/>
            <person name="Masuda Y."/>
            <person name="Ushijima N."/>
            <person name="Hayakawa C."/>
            <person name="Shiratori Y."/>
            <person name="Senoo K."/>
        </authorList>
    </citation>
    <scope>NUCLEOTIDE SEQUENCE [LARGE SCALE GENOMIC DNA]</scope>
    <source>
        <strain evidence="2">Red232</strain>
    </source>
</reference>